<protein>
    <submittedName>
        <fullName evidence="4">MGT family glycosyltransferase</fullName>
    </submittedName>
</protein>
<dbReference type="SUPFAM" id="SSF53756">
    <property type="entry name" value="UDP-Glycosyltransferase/glycogen phosphorylase"/>
    <property type="match status" value="1"/>
</dbReference>
<evidence type="ECO:0000256" key="2">
    <source>
        <dbReference type="ARBA" id="ARBA00022679"/>
    </source>
</evidence>
<dbReference type="AlphaFoldDB" id="A0A839XYW7"/>
<dbReference type="Gene3D" id="3.40.50.2000">
    <property type="entry name" value="Glycogen Phosphorylase B"/>
    <property type="match status" value="2"/>
</dbReference>
<dbReference type="GO" id="GO:0008194">
    <property type="term" value="F:UDP-glycosyltransferase activity"/>
    <property type="evidence" value="ECO:0007669"/>
    <property type="project" value="InterPro"/>
</dbReference>
<feature type="domain" description="Erythromycin biosynthesis protein CIII-like C-terminal" evidence="3">
    <location>
        <begin position="262"/>
        <end position="369"/>
    </location>
</feature>
<comment type="similarity">
    <text evidence="1">Belongs to the UDP-glycosyltransferase family.</text>
</comment>
<evidence type="ECO:0000256" key="1">
    <source>
        <dbReference type="ARBA" id="ARBA00009995"/>
    </source>
</evidence>
<dbReference type="Proteomes" id="UP000564573">
    <property type="component" value="Unassembled WGS sequence"/>
</dbReference>
<sequence>MNSRHIVFVAPPAPGHVYPTLALVEHLITRGHRVTYITSPALSPMVSATGAEVAELDWVQDTSDLADREFTAEVFVATLEEFLAASRAALPGLLDRFRSDAPDLVCADAVVLGPLLAGAFDVPLMSLVPNFASNEHFSPAHLIPGFDPAGPLFTAYGAKVARLFADYQVPMGGPAAGLTLVFLPRAFQIAGDTFGAGHRFIGPSLSRARAAAWQPPADGAPVLLVSLGTAFNNRPEFFAACVEAFRDTRWHVVMSVGQHVDLTTIGHVPTNVDIAAHVPQPTVLQHATAFITHAGMGSVMEALYHQVPILAAPQVHEQSLNADRITELGLGHRLDTSTPTPAELHGRIERLAGDAMIRANLAAMREAIQSAGGAIAGAEAIEHLLSE</sequence>
<dbReference type="FunFam" id="3.40.50.2000:FF:000072">
    <property type="entry name" value="Glycosyl transferase"/>
    <property type="match status" value="1"/>
</dbReference>
<dbReference type="PANTHER" id="PTHR21015:SF22">
    <property type="entry name" value="GLYCOSYLTRANSFERASE"/>
    <property type="match status" value="1"/>
</dbReference>
<dbReference type="InterPro" id="IPR002213">
    <property type="entry name" value="UDP_glucos_trans"/>
</dbReference>
<name>A0A839XYW7_9PSEU</name>
<gene>
    <name evidence="4" type="ORF">FB384_004169</name>
</gene>
<dbReference type="GO" id="GO:0016758">
    <property type="term" value="F:hexosyltransferase activity"/>
    <property type="evidence" value="ECO:0007669"/>
    <property type="project" value="InterPro"/>
</dbReference>
<evidence type="ECO:0000259" key="3">
    <source>
        <dbReference type="Pfam" id="PF06722"/>
    </source>
</evidence>
<dbReference type="NCBIfam" id="TIGR01426">
    <property type="entry name" value="MGT"/>
    <property type="match status" value="1"/>
</dbReference>
<accession>A0A839XYW7</accession>
<evidence type="ECO:0000313" key="5">
    <source>
        <dbReference type="Proteomes" id="UP000564573"/>
    </source>
</evidence>
<dbReference type="RefSeq" id="WP_183786447.1">
    <property type="nucleotide sequence ID" value="NZ_JACIBS010000003.1"/>
</dbReference>
<dbReference type="EMBL" id="JACIBS010000003">
    <property type="protein sequence ID" value="MBB3665216.1"/>
    <property type="molecule type" value="Genomic_DNA"/>
</dbReference>
<dbReference type="InterPro" id="IPR006326">
    <property type="entry name" value="UDPGT_MGT-like"/>
</dbReference>
<reference evidence="4 5" key="1">
    <citation type="submission" date="2020-08" db="EMBL/GenBank/DDBJ databases">
        <title>Sequencing the genomes of 1000 actinobacteria strains.</title>
        <authorList>
            <person name="Klenk H.-P."/>
        </authorList>
    </citation>
    <scope>NUCLEOTIDE SEQUENCE [LARGE SCALE GENOMIC DNA]</scope>
    <source>
        <strain evidence="4 5">DSM 45267</strain>
    </source>
</reference>
<keyword evidence="2 4" id="KW-0808">Transferase</keyword>
<proteinExistence type="inferred from homology"/>
<dbReference type="PANTHER" id="PTHR21015">
    <property type="entry name" value="UDP-N-ACETYLGLUCOSAMINE--N-ACETYLMURAMYL-(PENTAPEPTIDE) PYROPHOSPHORYL-UNDECAPRENOL N-ACETYLGLUCOSAMINE TRANSFERASE 1"/>
    <property type="match status" value="1"/>
</dbReference>
<comment type="caution">
    <text evidence="4">The sequence shown here is derived from an EMBL/GenBank/DDBJ whole genome shotgun (WGS) entry which is preliminary data.</text>
</comment>
<dbReference type="InterPro" id="IPR010610">
    <property type="entry name" value="EryCIII-like_C"/>
</dbReference>
<dbReference type="Pfam" id="PF06722">
    <property type="entry name" value="EryCIII-like_C"/>
    <property type="match status" value="1"/>
</dbReference>
<dbReference type="CDD" id="cd03784">
    <property type="entry name" value="GT1_Gtf-like"/>
    <property type="match status" value="1"/>
</dbReference>
<keyword evidence="5" id="KW-1185">Reference proteome</keyword>
<organism evidence="4 5">
    <name type="scientific">Prauserella sediminis</name>
    <dbReference type="NCBI Taxonomy" id="577680"/>
    <lineage>
        <taxon>Bacteria</taxon>
        <taxon>Bacillati</taxon>
        <taxon>Actinomycetota</taxon>
        <taxon>Actinomycetes</taxon>
        <taxon>Pseudonocardiales</taxon>
        <taxon>Pseudonocardiaceae</taxon>
        <taxon>Prauserella</taxon>
        <taxon>Prauserella salsuginis group</taxon>
    </lineage>
</organism>
<evidence type="ECO:0000313" key="4">
    <source>
        <dbReference type="EMBL" id="MBB3665216.1"/>
    </source>
</evidence>